<proteinExistence type="predicted"/>
<evidence type="ECO:0000313" key="1">
    <source>
        <dbReference type="EMBL" id="TID23457.1"/>
    </source>
</evidence>
<sequence>MASHISEKLISIKEKVVSTPAAEDHKGADIVANASSLVKNLTKATGVESLALVNKSDSPTCLQHGTVMALRPISLDHEQLPLERFLAEGAAEQCSIFGFDGFDGAVILSTHGMCTCKTVGPELELGHDSEGEDGASKVGVLILEDKCVE</sequence>
<gene>
    <name evidence="1" type="ORF">E6O75_ATG03093</name>
</gene>
<organism evidence="1 2">
    <name type="scientific">Venturia nashicola</name>
    <dbReference type="NCBI Taxonomy" id="86259"/>
    <lineage>
        <taxon>Eukaryota</taxon>
        <taxon>Fungi</taxon>
        <taxon>Dikarya</taxon>
        <taxon>Ascomycota</taxon>
        <taxon>Pezizomycotina</taxon>
        <taxon>Dothideomycetes</taxon>
        <taxon>Pleosporomycetidae</taxon>
        <taxon>Venturiales</taxon>
        <taxon>Venturiaceae</taxon>
        <taxon>Venturia</taxon>
    </lineage>
</organism>
<dbReference type="Proteomes" id="UP000298493">
    <property type="component" value="Unassembled WGS sequence"/>
</dbReference>
<comment type="caution">
    <text evidence="1">The sequence shown here is derived from an EMBL/GenBank/DDBJ whole genome shotgun (WGS) entry which is preliminary data.</text>
</comment>
<dbReference type="EMBL" id="SNSC02000006">
    <property type="protein sequence ID" value="TID23457.1"/>
    <property type="molecule type" value="Genomic_DNA"/>
</dbReference>
<keyword evidence="2" id="KW-1185">Reference proteome</keyword>
<dbReference type="AlphaFoldDB" id="A0A4Z1P3T3"/>
<protein>
    <submittedName>
        <fullName evidence="1">Uncharacterized protein</fullName>
    </submittedName>
</protein>
<name>A0A4Z1P3T3_9PEZI</name>
<reference evidence="1 2" key="1">
    <citation type="submission" date="2019-04" db="EMBL/GenBank/DDBJ databases">
        <title>High contiguity whole genome sequence and gene annotation resource for two Venturia nashicola isolates.</title>
        <authorList>
            <person name="Prokchorchik M."/>
            <person name="Won K."/>
            <person name="Lee Y."/>
            <person name="Choi E.D."/>
            <person name="Segonzac C."/>
            <person name="Sohn K.H."/>
        </authorList>
    </citation>
    <scope>NUCLEOTIDE SEQUENCE [LARGE SCALE GENOMIC DNA]</scope>
    <source>
        <strain evidence="1 2">PRI2</strain>
    </source>
</reference>
<evidence type="ECO:0000313" key="2">
    <source>
        <dbReference type="Proteomes" id="UP000298493"/>
    </source>
</evidence>
<accession>A0A4Z1P3T3</accession>